<feature type="compositionally biased region" description="Low complexity" evidence="2">
    <location>
        <begin position="9"/>
        <end position="19"/>
    </location>
</feature>
<dbReference type="InterPro" id="IPR036864">
    <property type="entry name" value="Zn2-C6_fun-type_DNA-bd_sf"/>
</dbReference>
<dbReference type="Proteomes" id="UP000799437">
    <property type="component" value="Unassembled WGS sequence"/>
</dbReference>
<feature type="domain" description="Zn(2)-C6 fungal-type" evidence="3">
    <location>
        <begin position="40"/>
        <end position="69"/>
    </location>
</feature>
<evidence type="ECO:0000313" key="4">
    <source>
        <dbReference type="EMBL" id="KAF2761033.1"/>
    </source>
</evidence>
<feature type="region of interest" description="Disordered" evidence="2">
    <location>
        <begin position="1"/>
        <end position="31"/>
    </location>
</feature>
<feature type="compositionally biased region" description="Basic and acidic residues" evidence="2">
    <location>
        <begin position="133"/>
        <end position="149"/>
    </location>
</feature>
<dbReference type="PROSITE" id="PS50048">
    <property type="entry name" value="ZN2_CY6_FUNGAL_2"/>
    <property type="match status" value="1"/>
</dbReference>
<dbReference type="CDD" id="cd00067">
    <property type="entry name" value="GAL4"/>
    <property type="match status" value="1"/>
</dbReference>
<dbReference type="EMBL" id="ML996567">
    <property type="protein sequence ID" value="KAF2761033.1"/>
    <property type="molecule type" value="Genomic_DNA"/>
</dbReference>
<evidence type="ECO:0000256" key="1">
    <source>
        <dbReference type="ARBA" id="ARBA00023242"/>
    </source>
</evidence>
<evidence type="ECO:0000259" key="3">
    <source>
        <dbReference type="PROSITE" id="PS50048"/>
    </source>
</evidence>
<sequence>MFLKPPPAKLSAPAPAPHAQATSANDHHDEYSDPIRVKKACNRCRIRKVKCDGKYPCGRCRHDDVPCLLGRKDRGDVKELSRGYIRTLETQQTYLLDALKALSQRGPNDHGLKNIIARLEASGLDVSAIRNAQKEHQETPQRSKVEDRASPVQQQSSVSSLNHDNPVLSRVINLPSILEPAEPAAVQNGNTTANLLESSNHVNVDTEVDMVWADLSMSNDVTMPALDDPTFAEQWWENWINVSNAMDMAPQPTDLQNLQQE</sequence>
<accession>A0A6A6WE91</accession>
<dbReference type="SUPFAM" id="SSF57701">
    <property type="entry name" value="Zn2/Cys6 DNA-binding domain"/>
    <property type="match status" value="1"/>
</dbReference>
<reference evidence="4" key="1">
    <citation type="journal article" date="2020" name="Stud. Mycol.">
        <title>101 Dothideomycetes genomes: a test case for predicting lifestyles and emergence of pathogens.</title>
        <authorList>
            <person name="Haridas S."/>
            <person name="Albert R."/>
            <person name="Binder M."/>
            <person name="Bloem J."/>
            <person name="Labutti K."/>
            <person name="Salamov A."/>
            <person name="Andreopoulos B."/>
            <person name="Baker S."/>
            <person name="Barry K."/>
            <person name="Bills G."/>
            <person name="Bluhm B."/>
            <person name="Cannon C."/>
            <person name="Castanera R."/>
            <person name="Culley D."/>
            <person name="Daum C."/>
            <person name="Ezra D."/>
            <person name="Gonzalez J."/>
            <person name="Henrissat B."/>
            <person name="Kuo A."/>
            <person name="Liang C."/>
            <person name="Lipzen A."/>
            <person name="Lutzoni F."/>
            <person name="Magnuson J."/>
            <person name="Mondo S."/>
            <person name="Nolan M."/>
            <person name="Ohm R."/>
            <person name="Pangilinan J."/>
            <person name="Park H.-J."/>
            <person name="Ramirez L."/>
            <person name="Alfaro M."/>
            <person name="Sun H."/>
            <person name="Tritt A."/>
            <person name="Yoshinaga Y."/>
            <person name="Zwiers L.-H."/>
            <person name="Turgeon B."/>
            <person name="Goodwin S."/>
            <person name="Spatafora J."/>
            <person name="Crous P."/>
            <person name="Grigoriev I."/>
        </authorList>
    </citation>
    <scope>NUCLEOTIDE SEQUENCE</scope>
    <source>
        <strain evidence="4">CBS 121739</strain>
    </source>
</reference>
<organism evidence="4 5">
    <name type="scientific">Pseudovirgaria hyperparasitica</name>
    <dbReference type="NCBI Taxonomy" id="470096"/>
    <lineage>
        <taxon>Eukaryota</taxon>
        <taxon>Fungi</taxon>
        <taxon>Dikarya</taxon>
        <taxon>Ascomycota</taxon>
        <taxon>Pezizomycotina</taxon>
        <taxon>Dothideomycetes</taxon>
        <taxon>Dothideomycetes incertae sedis</taxon>
        <taxon>Acrospermales</taxon>
        <taxon>Acrospermaceae</taxon>
        <taxon>Pseudovirgaria</taxon>
    </lineage>
</organism>
<name>A0A6A6WE91_9PEZI</name>
<proteinExistence type="predicted"/>
<protein>
    <recommendedName>
        <fullName evidence="3">Zn(2)-C6 fungal-type domain-containing protein</fullName>
    </recommendedName>
</protein>
<dbReference type="GeneID" id="54486307"/>
<dbReference type="GO" id="GO:0008270">
    <property type="term" value="F:zinc ion binding"/>
    <property type="evidence" value="ECO:0007669"/>
    <property type="project" value="InterPro"/>
</dbReference>
<dbReference type="RefSeq" id="XP_033603484.1">
    <property type="nucleotide sequence ID" value="XM_033745253.1"/>
</dbReference>
<dbReference type="PANTHER" id="PTHR47655">
    <property type="entry name" value="QUINIC ACID UTILIZATION ACTIVATOR"/>
    <property type="match status" value="1"/>
</dbReference>
<feature type="region of interest" description="Disordered" evidence="2">
    <location>
        <begin position="133"/>
        <end position="163"/>
    </location>
</feature>
<evidence type="ECO:0000313" key="5">
    <source>
        <dbReference type="Proteomes" id="UP000799437"/>
    </source>
</evidence>
<dbReference type="InterPro" id="IPR052783">
    <property type="entry name" value="Metabolic/Drug-Res_Regulator"/>
</dbReference>
<dbReference type="AlphaFoldDB" id="A0A6A6WE91"/>
<dbReference type="Pfam" id="PF00172">
    <property type="entry name" value="Zn_clus"/>
    <property type="match status" value="1"/>
</dbReference>
<dbReference type="Gene3D" id="4.10.240.10">
    <property type="entry name" value="Zn(2)-C6 fungal-type DNA-binding domain"/>
    <property type="match status" value="1"/>
</dbReference>
<feature type="compositionally biased region" description="Low complexity" evidence="2">
    <location>
        <begin position="150"/>
        <end position="160"/>
    </location>
</feature>
<keyword evidence="5" id="KW-1185">Reference proteome</keyword>
<dbReference type="OrthoDB" id="2399539at2759"/>
<dbReference type="SMART" id="SM00066">
    <property type="entry name" value="GAL4"/>
    <property type="match status" value="1"/>
</dbReference>
<dbReference type="InterPro" id="IPR001138">
    <property type="entry name" value="Zn2Cys6_DnaBD"/>
</dbReference>
<evidence type="ECO:0000256" key="2">
    <source>
        <dbReference type="SAM" id="MobiDB-lite"/>
    </source>
</evidence>
<dbReference type="PROSITE" id="PS00463">
    <property type="entry name" value="ZN2_CY6_FUNGAL_1"/>
    <property type="match status" value="1"/>
</dbReference>
<keyword evidence="1" id="KW-0539">Nucleus</keyword>
<dbReference type="GO" id="GO:0000981">
    <property type="term" value="F:DNA-binding transcription factor activity, RNA polymerase II-specific"/>
    <property type="evidence" value="ECO:0007669"/>
    <property type="project" value="InterPro"/>
</dbReference>
<dbReference type="PANTHER" id="PTHR47655:SF3">
    <property type="entry name" value="ZN(II)2CYS6 TRANSCRIPTION FACTOR (EUROFUNG)"/>
    <property type="match status" value="1"/>
</dbReference>
<gene>
    <name evidence="4" type="ORF">EJ05DRAFT_483451</name>
</gene>